<feature type="transmembrane region" description="Helical" evidence="12">
    <location>
        <begin position="28"/>
        <end position="46"/>
    </location>
</feature>
<evidence type="ECO:0000313" key="15">
    <source>
        <dbReference type="Proteomes" id="UP001500298"/>
    </source>
</evidence>
<dbReference type="PRINTS" id="PR00169">
    <property type="entry name" value="KCHANNEL"/>
</dbReference>
<evidence type="ECO:0000256" key="3">
    <source>
        <dbReference type="ARBA" id="ARBA00022538"/>
    </source>
</evidence>
<feature type="transmembrane region" description="Helical" evidence="12">
    <location>
        <begin position="213"/>
        <end position="233"/>
    </location>
</feature>
<evidence type="ECO:0000256" key="8">
    <source>
        <dbReference type="ARBA" id="ARBA00022989"/>
    </source>
</evidence>
<keyword evidence="6" id="KW-0851">Voltage-gated channel</keyword>
<gene>
    <name evidence="14" type="ORF">GCM10023331_24350</name>
</gene>
<dbReference type="Gene3D" id="1.20.120.350">
    <property type="entry name" value="Voltage-gated potassium channels. Chain C"/>
    <property type="match status" value="1"/>
</dbReference>
<comment type="caution">
    <text evidence="14">The sequence shown here is derived from an EMBL/GenBank/DDBJ whole genome shotgun (WGS) entry which is preliminary data.</text>
</comment>
<keyword evidence="11" id="KW-0407">Ion channel</keyword>
<feature type="domain" description="Ion transport" evidence="13">
    <location>
        <begin position="27"/>
        <end position="241"/>
    </location>
</feature>
<dbReference type="InterPro" id="IPR027359">
    <property type="entry name" value="Volt_channel_dom_sf"/>
</dbReference>
<accession>A0ABP9DF95</accession>
<dbReference type="EMBL" id="BAABJX010000036">
    <property type="protein sequence ID" value="GAA4838309.1"/>
    <property type="molecule type" value="Genomic_DNA"/>
</dbReference>
<evidence type="ECO:0000256" key="10">
    <source>
        <dbReference type="ARBA" id="ARBA00023136"/>
    </source>
</evidence>
<keyword evidence="8 12" id="KW-1133">Transmembrane helix</keyword>
<dbReference type="PANTHER" id="PTHR11537">
    <property type="entry name" value="VOLTAGE-GATED POTASSIUM CHANNEL"/>
    <property type="match status" value="1"/>
</dbReference>
<evidence type="ECO:0000313" key="14">
    <source>
        <dbReference type="EMBL" id="GAA4838309.1"/>
    </source>
</evidence>
<comment type="subcellular location">
    <subcellularLocation>
        <location evidence="1">Membrane</location>
        <topology evidence="1">Multi-pass membrane protein</topology>
    </subcellularLocation>
</comment>
<keyword evidence="15" id="KW-1185">Reference proteome</keyword>
<evidence type="ECO:0000256" key="12">
    <source>
        <dbReference type="SAM" id="Phobius"/>
    </source>
</evidence>
<feature type="transmembrane region" description="Helical" evidence="12">
    <location>
        <begin position="88"/>
        <end position="106"/>
    </location>
</feature>
<evidence type="ECO:0000256" key="4">
    <source>
        <dbReference type="ARBA" id="ARBA00022692"/>
    </source>
</evidence>
<dbReference type="Proteomes" id="UP001500298">
    <property type="component" value="Unassembled WGS sequence"/>
</dbReference>
<dbReference type="InterPro" id="IPR028325">
    <property type="entry name" value="VG_K_chnl"/>
</dbReference>
<keyword evidence="2" id="KW-0813">Transport</keyword>
<evidence type="ECO:0000256" key="5">
    <source>
        <dbReference type="ARBA" id="ARBA00022826"/>
    </source>
</evidence>
<proteinExistence type="predicted"/>
<evidence type="ECO:0000256" key="6">
    <source>
        <dbReference type="ARBA" id="ARBA00022882"/>
    </source>
</evidence>
<keyword evidence="5" id="KW-0631">Potassium channel</keyword>
<keyword evidence="4 12" id="KW-0812">Transmembrane</keyword>
<keyword evidence="10 12" id="KW-0472">Membrane</keyword>
<protein>
    <submittedName>
        <fullName evidence="14">Ion transporter</fullName>
    </submittedName>
</protein>
<evidence type="ECO:0000256" key="11">
    <source>
        <dbReference type="ARBA" id="ARBA00023303"/>
    </source>
</evidence>
<feature type="transmembrane region" description="Helical" evidence="12">
    <location>
        <begin position="58"/>
        <end position="76"/>
    </location>
</feature>
<dbReference type="PANTHER" id="PTHR11537:SF254">
    <property type="entry name" value="POTASSIUM VOLTAGE-GATED CHANNEL PROTEIN SHAB"/>
    <property type="match status" value="1"/>
</dbReference>
<dbReference type="RefSeq" id="WP_345372199.1">
    <property type="nucleotide sequence ID" value="NZ_BAABJX010000036.1"/>
</dbReference>
<evidence type="ECO:0000256" key="1">
    <source>
        <dbReference type="ARBA" id="ARBA00004141"/>
    </source>
</evidence>
<reference evidence="15" key="1">
    <citation type="journal article" date="2019" name="Int. J. Syst. Evol. Microbiol.">
        <title>The Global Catalogue of Microorganisms (GCM) 10K type strain sequencing project: providing services to taxonomists for standard genome sequencing and annotation.</title>
        <authorList>
            <consortium name="The Broad Institute Genomics Platform"/>
            <consortium name="The Broad Institute Genome Sequencing Center for Infectious Disease"/>
            <person name="Wu L."/>
            <person name="Ma J."/>
        </authorList>
    </citation>
    <scope>NUCLEOTIDE SEQUENCE [LARGE SCALE GENOMIC DNA]</scope>
    <source>
        <strain evidence="15">JCM 18326</strain>
    </source>
</reference>
<dbReference type="Gene3D" id="1.10.287.70">
    <property type="match status" value="1"/>
</dbReference>
<evidence type="ECO:0000256" key="9">
    <source>
        <dbReference type="ARBA" id="ARBA00023065"/>
    </source>
</evidence>
<dbReference type="SUPFAM" id="SSF81324">
    <property type="entry name" value="Voltage-gated potassium channels"/>
    <property type="match status" value="1"/>
</dbReference>
<dbReference type="InterPro" id="IPR005821">
    <property type="entry name" value="Ion_trans_dom"/>
</dbReference>
<keyword evidence="7" id="KW-0630">Potassium</keyword>
<name>A0ABP9DF95_9BACT</name>
<keyword evidence="9" id="KW-0406">Ion transport</keyword>
<sequence length="271" mass="30323">MRPPLPKQTLQERLHEIIFEADTFWGKFFDVALLLLILMSIAVVMLESITDVALHYGVWLKTLEWVFTILFTIEYFARIYAVKRPIHYIYSFFGIVDLLAILPTYIGLLTTGGHALTVIRALRLVRVFRIFKLGRYLGEGRVLIVALIASRFKITVFLLTVLSLSIILGTLMYLIEGSESGFTSIPRSIYWSIVTLTTVGYGDIAPQTSFGQFVASLIMILGYGIIAVPTGIVSVELANAHANVTTKACPNCSREGHDQDAKFCKYCGEEL</sequence>
<evidence type="ECO:0000256" key="7">
    <source>
        <dbReference type="ARBA" id="ARBA00022958"/>
    </source>
</evidence>
<dbReference type="Pfam" id="PF00520">
    <property type="entry name" value="Ion_trans"/>
    <property type="match status" value="1"/>
</dbReference>
<keyword evidence="3" id="KW-0633">Potassium transport</keyword>
<evidence type="ECO:0000256" key="2">
    <source>
        <dbReference type="ARBA" id="ARBA00022448"/>
    </source>
</evidence>
<organism evidence="14 15">
    <name type="scientific">Algivirga pacifica</name>
    <dbReference type="NCBI Taxonomy" id="1162670"/>
    <lineage>
        <taxon>Bacteria</taxon>
        <taxon>Pseudomonadati</taxon>
        <taxon>Bacteroidota</taxon>
        <taxon>Cytophagia</taxon>
        <taxon>Cytophagales</taxon>
        <taxon>Flammeovirgaceae</taxon>
        <taxon>Algivirga</taxon>
    </lineage>
</organism>
<feature type="transmembrane region" description="Helical" evidence="12">
    <location>
        <begin position="152"/>
        <end position="175"/>
    </location>
</feature>
<evidence type="ECO:0000259" key="13">
    <source>
        <dbReference type="Pfam" id="PF00520"/>
    </source>
</evidence>